<name>A0A553P1D8_TIGCA</name>
<feature type="region of interest" description="Disordered" evidence="4">
    <location>
        <begin position="448"/>
        <end position="468"/>
    </location>
</feature>
<evidence type="ECO:0000256" key="1">
    <source>
        <dbReference type="ARBA" id="ARBA00004496"/>
    </source>
</evidence>
<feature type="coiled-coil region" evidence="3">
    <location>
        <begin position="1023"/>
        <end position="1057"/>
    </location>
</feature>
<protein>
    <recommendedName>
        <fullName evidence="5">Centrosomin N-terminal motif 1 domain-containing protein</fullName>
    </recommendedName>
</protein>
<evidence type="ECO:0000313" key="7">
    <source>
        <dbReference type="Proteomes" id="UP000318571"/>
    </source>
</evidence>
<dbReference type="GO" id="GO:0007099">
    <property type="term" value="P:centriole replication"/>
    <property type="evidence" value="ECO:0007669"/>
    <property type="project" value="TreeGrafter"/>
</dbReference>
<proteinExistence type="predicted"/>
<evidence type="ECO:0000256" key="4">
    <source>
        <dbReference type="SAM" id="MobiDB-lite"/>
    </source>
</evidence>
<sequence length="1081" mass="124554">MTTASVIMDESVYMDSPDLPLNDDSVLPPPLSPVSPVSPTPSGHSQTSQAPPSLRPLVVTPTPTGAGLFHSESMGGVSDGGWGGARPGSGFNLRHYEDEIQQLRKDNLSLKLRIYLLEERYGLLGQPHKEDRDNVYKINIDLRVENETMKTEVHEKTKLLKEAYDAMENLEMERLRDRSHFETQLHSLKQSLFESQFSQLDEGTQSLKSGGRGTHNLSSVTEDPTFEDSSPLEADPTTVGEQSQLLLREAFGDDWGRNLAQEMEHKLQSVERDLEAKSNAMQSLQNDMETIKAEKKEEIDRLKATVEQLEIQVRSKNEEVVTMEGRLNQLNSDLRDSRAETERMANVERERRQENEHVKELEEKLGQKEEEIRALNDQIRVHETDISSLKETVEKSQICLQGFADANVIKLKENEKMEKELQKRDKALAILKEQYELLKTKVRKYRANSSNQSGFSQDSHREEKSPGALTELQEALKEAHERERLLQDEIEQLQTLSPSSQIPENVWLTREVECLKTELREFKAQALKKAVKKADLAYRKSAETYTHHVQGVIETMRQRLVELVDFLQRLIAMDGKDGIWNLSVLSGSMRETLQNSIEEGRRLSQSLSKSLFMDEDLDETQRSSMAVEIPQFIAPHLSELEADLEADQDQEVKIDSKAYDYHSLIMELKENVQGRIQAQQELEHVKANLKNHKQDQSDDEDGWSQPDMKESQKRMGLERKTSVFQSSPPRQDSESSDELSLNKYRKSKAKVIGLKARLSSQEERFKTEFTEIHNQLTKANKIITSLKDEKRTLTSQLTDIKNELDENIATVMEELSQVSQTNQRLTRKVRDLNGNLEEMRKTDQMLRSQIQDFESEKRNTQNLQARVQELESRENELKQDSQGLREEIQNIEGQKAKLSEKLHESDRKLELIVRKYESDLHTLEQQSDTRIHELQTEITHLTKSKHDQEQQMQELICIKGRLMREITTKTETCSHGQKKVVLSNEVLEESEVALGDKRRTHLSDVSNQPRRFSSSQCDCYVRIQELERLLGRTRELLDEANAEIVREKERKLKIERSVRKQVVKTKKVLQKTKDTPTPIVE</sequence>
<dbReference type="AlphaFoldDB" id="A0A553P1D8"/>
<dbReference type="EMBL" id="VCGU01000008">
    <property type="protein sequence ID" value="TRY71506.1"/>
    <property type="molecule type" value="Genomic_DNA"/>
</dbReference>
<dbReference type="InterPro" id="IPR042791">
    <property type="entry name" value="CDK5RAP2"/>
</dbReference>
<dbReference type="GO" id="GO:0035371">
    <property type="term" value="C:microtubule plus-end"/>
    <property type="evidence" value="ECO:0007669"/>
    <property type="project" value="TreeGrafter"/>
</dbReference>
<comment type="subcellular location">
    <subcellularLocation>
        <location evidence="1">Cytoplasm</location>
    </subcellularLocation>
</comment>
<keyword evidence="2" id="KW-0963">Cytoplasm</keyword>
<dbReference type="OrthoDB" id="10255000at2759"/>
<gene>
    <name evidence="6" type="ORF">TCAL_10130</name>
</gene>
<evidence type="ECO:0000313" key="6">
    <source>
        <dbReference type="EMBL" id="TRY71506.1"/>
    </source>
</evidence>
<dbReference type="GO" id="GO:0000132">
    <property type="term" value="P:establishment of mitotic spindle orientation"/>
    <property type="evidence" value="ECO:0007669"/>
    <property type="project" value="TreeGrafter"/>
</dbReference>
<reference evidence="6 7" key="1">
    <citation type="journal article" date="2018" name="Nat. Ecol. Evol.">
        <title>Genomic signatures of mitonuclear coevolution across populations of Tigriopus californicus.</title>
        <authorList>
            <person name="Barreto F.S."/>
            <person name="Watson E.T."/>
            <person name="Lima T.G."/>
            <person name="Willett C.S."/>
            <person name="Edmands S."/>
            <person name="Li W."/>
            <person name="Burton R.S."/>
        </authorList>
    </citation>
    <scope>NUCLEOTIDE SEQUENCE [LARGE SCALE GENOMIC DNA]</scope>
    <source>
        <strain evidence="6 7">San Diego</strain>
    </source>
</reference>
<feature type="compositionally biased region" description="Low complexity" evidence="4">
    <location>
        <begin position="15"/>
        <end position="26"/>
    </location>
</feature>
<dbReference type="GO" id="GO:0090266">
    <property type="term" value="P:regulation of mitotic cell cycle spindle assembly checkpoint"/>
    <property type="evidence" value="ECO:0007669"/>
    <property type="project" value="TreeGrafter"/>
</dbReference>
<dbReference type="STRING" id="6832.A0A553P1D8"/>
<feature type="region of interest" description="Disordered" evidence="4">
    <location>
        <begin position="202"/>
        <end position="240"/>
    </location>
</feature>
<dbReference type="GO" id="GO:0001578">
    <property type="term" value="P:microtubule bundle formation"/>
    <property type="evidence" value="ECO:0007669"/>
    <property type="project" value="TreeGrafter"/>
</dbReference>
<dbReference type="GO" id="GO:0043015">
    <property type="term" value="F:gamma-tubulin binding"/>
    <property type="evidence" value="ECO:0007669"/>
    <property type="project" value="TreeGrafter"/>
</dbReference>
<feature type="region of interest" description="Disordered" evidence="4">
    <location>
        <begin position="691"/>
        <end position="741"/>
    </location>
</feature>
<accession>A0A553P1D8</accession>
<dbReference type="GO" id="GO:0007059">
    <property type="term" value="P:chromosome segregation"/>
    <property type="evidence" value="ECO:0007669"/>
    <property type="project" value="TreeGrafter"/>
</dbReference>
<dbReference type="GO" id="GO:0046600">
    <property type="term" value="P:negative regulation of centriole replication"/>
    <property type="evidence" value="ECO:0007669"/>
    <property type="project" value="TreeGrafter"/>
</dbReference>
<dbReference type="InterPro" id="IPR012943">
    <property type="entry name" value="Cnn_1N"/>
</dbReference>
<evidence type="ECO:0000256" key="3">
    <source>
        <dbReference type="SAM" id="Coils"/>
    </source>
</evidence>
<dbReference type="GO" id="GO:0000242">
    <property type="term" value="C:pericentriolar material"/>
    <property type="evidence" value="ECO:0007669"/>
    <property type="project" value="TreeGrafter"/>
</dbReference>
<feature type="compositionally biased region" description="Pro residues" evidence="4">
    <location>
        <begin position="27"/>
        <end position="39"/>
    </location>
</feature>
<comment type="caution">
    <text evidence="6">The sequence shown here is derived from an EMBL/GenBank/DDBJ whole genome shotgun (WGS) entry which is preliminary data.</text>
</comment>
<feature type="coiled-coil region" evidence="3">
    <location>
        <begin position="783"/>
        <end position="951"/>
    </location>
</feature>
<dbReference type="GO" id="GO:0005737">
    <property type="term" value="C:cytoplasm"/>
    <property type="evidence" value="ECO:0007669"/>
    <property type="project" value="UniProtKB-SubCell"/>
</dbReference>
<feature type="compositionally biased region" description="Polar residues" evidence="4">
    <location>
        <begin position="448"/>
        <end position="457"/>
    </location>
</feature>
<keyword evidence="7" id="KW-1185">Reference proteome</keyword>
<dbReference type="GO" id="GO:0097431">
    <property type="term" value="C:mitotic spindle pole"/>
    <property type="evidence" value="ECO:0007669"/>
    <property type="project" value="TreeGrafter"/>
</dbReference>
<evidence type="ECO:0000259" key="5">
    <source>
        <dbReference type="Pfam" id="PF07989"/>
    </source>
</evidence>
<organism evidence="6 7">
    <name type="scientific">Tigriopus californicus</name>
    <name type="common">Marine copepod</name>
    <dbReference type="NCBI Taxonomy" id="6832"/>
    <lineage>
        <taxon>Eukaryota</taxon>
        <taxon>Metazoa</taxon>
        <taxon>Ecdysozoa</taxon>
        <taxon>Arthropoda</taxon>
        <taxon>Crustacea</taxon>
        <taxon>Multicrustacea</taxon>
        <taxon>Hexanauplia</taxon>
        <taxon>Copepoda</taxon>
        <taxon>Harpacticoida</taxon>
        <taxon>Harpacticidae</taxon>
        <taxon>Tigriopus</taxon>
    </lineage>
</organism>
<dbReference type="GO" id="GO:0008017">
    <property type="term" value="F:microtubule binding"/>
    <property type="evidence" value="ECO:0007669"/>
    <property type="project" value="TreeGrafter"/>
</dbReference>
<dbReference type="Gene3D" id="1.10.287.1490">
    <property type="match status" value="1"/>
</dbReference>
<dbReference type="PANTHER" id="PTHR46930">
    <property type="entry name" value="CDK5 REGULATORY SUBUNIT-ASSOCIATED PROTEIN 2"/>
    <property type="match status" value="1"/>
</dbReference>
<feature type="region of interest" description="Disordered" evidence="4">
    <location>
        <begin position="1"/>
        <end position="57"/>
    </location>
</feature>
<dbReference type="Pfam" id="PF07989">
    <property type="entry name" value="Cnn_1N"/>
    <property type="match status" value="1"/>
</dbReference>
<keyword evidence="3" id="KW-0175">Coiled coil</keyword>
<dbReference type="PANTHER" id="PTHR46930:SF1">
    <property type="entry name" value="CDK5 REGULATORY SUBUNIT-ASSOCIATED PROTEIN 2"/>
    <property type="match status" value="1"/>
</dbReference>
<dbReference type="Proteomes" id="UP000318571">
    <property type="component" value="Chromosome 7"/>
</dbReference>
<feature type="compositionally biased region" description="Basic and acidic residues" evidence="4">
    <location>
        <begin position="707"/>
        <end position="721"/>
    </location>
</feature>
<feature type="domain" description="Centrosomin N-terminal motif 1" evidence="5">
    <location>
        <begin position="93"/>
        <end position="167"/>
    </location>
</feature>
<evidence type="ECO:0000256" key="2">
    <source>
        <dbReference type="ARBA" id="ARBA00022490"/>
    </source>
</evidence>